<evidence type="ECO:0000256" key="5">
    <source>
        <dbReference type="ARBA" id="ARBA00013011"/>
    </source>
</evidence>
<dbReference type="Proteomes" id="UP001369958">
    <property type="component" value="Chromosome"/>
</dbReference>
<dbReference type="PIRSF" id="PIRSF000109">
    <property type="entry name" value="6PGD"/>
    <property type="match status" value="1"/>
</dbReference>
<dbReference type="InterPro" id="IPR006115">
    <property type="entry name" value="6PGDH_NADP-bd"/>
</dbReference>
<feature type="domain" description="6-phosphogluconate dehydrogenase C-terminal" evidence="13">
    <location>
        <begin position="180"/>
        <end position="465"/>
    </location>
</feature>
<keyword evidence="7 11" id="KW-0560">Oxidoreductase</keyword>
<dbReference type="Gene3D" id="3.40.50.720">
    <property type="entry name" value="NAD(P)-binding Rossmann-like Domain"/>
    <property type="match status" value="1"/>
</dbReference>
<gene>
    <name evidence="14" type="primary">gndA</name>
    <name evidence="14" type="ORF">V6617_07840</name>
</gene>
<dbReference type="InterPro" id="IPR036291">
    <property type="entry name" value="NAD(P)-bd_dom_sf"/>
</dbReference>
<evidence type="ECO:0000256" key="9">
    <source>
        <dbReference type="ARBA" id="ARBA00023126"/>
    </source>
</evidence>
<comment type="subunit">
    <text evidence="4 11">Homodimer.</text>
</comment>
<evidence type="ECO:0000313" key="14">
    <source>
        <dbReference type="EMBL" id="WWT34367.1"/>
    </source>
</evidence>
<dbReference type="NCBIfam" id="TIGR00873">
    <property type="entry name" value="gnd"/>
    <property type="match status" value="1"/>
</dbReference>
<dbReference type="InterPro" id="IPR006183">
    <property type="entry name" value="Pgluconate_DH"/>
</dbReference>
<comment type="function">
    <text evidence="1 11">Catalyzes the oxidative decarboxylation of 6-phosphogluconate to ribulose 5-phosphate and CO(2), with concomitant reduction of NADP to NADPH.</text>
</comment>
<keyword evidence="11 12" id="KW-0521">NADP</keyword>
<sequence>MEEADIGLVGLGVMGENLALNIADNGYKVAVYNRTAEKVDAFLANAGDLKSNVMGSGELATFISMLKRPRSVIIMVKAGDPVDQVIAELKPLLSEGDVIIDAGNANYHDTVRRFSELDGTGIGFLGIGVSGGEEGARHGPSIMVGGSEAQWDNAEAVLTAISAKFNGEACCAYLGTGGAGHFVKTIHNGIEYADMQMIGEIYGIMRDGLAMSPAECAKVFEEWNKGPLDSYLIEITSHVLNAMDDESGKPLVEVILDAAGQKGTGRWSAIEALNLGVSATTIEGAVAARSISAMKDERVRGEEIYGAGAKGKATISLEALEKALLAGKIAAYAQGFAVMAKASEDNGWNLPLATIAKIWRAGCIIRSRFLDQIAQAFDSGGAANLLTQPAFIDMMKDSNGALRAVVATCAINELPSPCLSSALAYFDAYRQARGTTNLTQGQRDFFGAHGFKRSDKDGDFHHTWPSLIGQ</sequence>
<accession>A0ABZ2I3H7</accession>
<name>A0ABZ2I3H7_9HYPH</name>
<dbReference type="InterPro" id="IPR008927">
    <property type="entry name" value="6-PGluconate_DH-like_C_sf"/>
</dbReference>
<dbReference type="EMBL" id="CP146275">
    <property type="protein sequence ID" value="WWT34367.1"/>
    <property type="molecule type" value="Genomic_DNA"/>
</dbReference>
<dbReference type="RefSeq" id="WP_338610247.1">
    <property type="nucleotide sequence ID" value="NZ_CP146275.1"/>
</dbReference>
<evidence type="ECO:0000256" key="12">
    <source>
        <dbReference type="RuleBase" id="RU000485"/>
    </source>
</evidence>
<evidence type="ECO:0000256" key="1">
    <source>
        <dbReference type="ARBA" id="ARBA00002526"/>
    </source>
</evidence>
<dbReference type="PANTHER" id="PTHR11811">
    <property type="entry name" value="6-PHOSPHOGLUCONATE DEHYDROGENASE"/>
    <property type="match status" value="1"/>
</dbReference>
<proteinExistence type="inferred from homology"/>
<evidence type="ECO:0000256" key="10">
    <source>
        <dbReference type="ARBA" id="ARBA00048640"/>
    </source>
</evidence>
<evidence type="ECO:0000313" key="15">
    <source>
        <dbReference type="Proteomes" id="UP001369958"/>
    </source>
</evidence>
<dbReference type="PROSITE" id="PS00461">
    <property type="entry name" value="6PGD"/>
    <property type="match status" value="1"/>
</dbReference>
<evidence type="ECO:0000256" key="6">
    <source>
        <dbReference type="ARBA" id="ARBA00018193"/>
    </source>
</evidence>
<dbReference type="InterPro" id="IPR006113">
    <property type="entry name" value="6PGDH_Gnd/GntZ"/>
</dbReference>
<reference evidence="14 15" key="1">
    <citation type="submission" date="2024-02" db="EMBL/GenBank/DDBJ databases">
        <title>Complete genome sequence of Pelagibacterium nitratireducens ZH15.</title>
        <authorList>
            <person name="Zhao L.H."/>
        </authorList>
    </citation>
    <scope>NUCLEOTIDE SEQUENCE [LARGE SCALE GENOMIC DNA]</scope>
    <source>
        <strain evidence="14 15">ZH15</strain>
    </source>
</reference>
<protein>
    <recommendedName>
        <fullName evidence="6 11">6-phosphogluconate dehydrogenase, decarboxylating</fullName>
        <ecNumber evidence="5 11">1.1.1.44</ecNumber>
    </recommendedName>
</protein>
<comment type="similarity">
    <text evidence="3 11 12">Belongs to the 6-phosphogluconate dehydrogenase family.</text>
</comment>
<comment type="catalytic activity">
    <reaction evidence="10 11 12">
        <text>6-phospho-D-gluconate + NADP(+) = D-ribulose 5-phosphate + CO2 + NADPH</text>
        <dbReference type="Rhea" id="RHEA:10116"/>
        <dbReference type="ChEBI" id="CHEBI:16526"/>
        <dbReference type="ChEBI" id="CHEBI:57783"/>
        <dbReference type="ChEBI" id="CHEBI:58121"/>
        <dbReference type="ChEBI" id="CHEBI:58349"/>
        <dbReference type="ChEBI" id="CHEBI:58759"/>
        <dbReference type="EC" id="1.1.1.44"/>
    </reaction>
</comment>
<organism evidence="14 15">
    <name type="scientific">Pelagibacterium nitratireducens</name>
    <dbReference type="NCBI Taxonomy" id="1046114"/>
    <lineage>
        <taxon>Bacteria</taxon>
        <taxon>Pseudomonadati</taxon>
        <taxon>Pseudomonadota</taxon>
        <taxon>Alphaproteobacteria</taxon>
        <taxon>Hyphomicrobiales</taxon>
        <taxon>Devosiaceae</taxon>
        <taxon>Pelagibacterium</taxon>
    </lineage>
</organism>
<evidence type="ECO:0000256" key="8">
    <source>
        <dbReference type="ARBA" id="ARBA00023064"/>
    </source>
</evidence>
<dbReference type="Gene3D" id="1.20.5.320">
    <property type="entry name" value="6-Phosphogluconate Dehydrogenase, domain 3"/>
    <property type="match status" value="1"/>
</dbReference>
<dbReference type="Pfam" id="PF03446">
    <property type="entry name" value="NAD_binding_2"/>
    <property type="match status" value="1"/>
</dbReference>
<dbReference type="SUPFAM" id="SSF51735">
    <property type="entry name" value="NAD(P)-binding Rossmann-fold domains"/>
    <property type="match status" value="1"/>
</dbReference>
<evidence type="ECO:0000256" key="3">
    <source>
        <dbReference type="ARBA" id="ARBA00008419"/>
    </source>
</evidence>
<dbReference type="InterPro" id="IPR006114">
    <property type="entry name" value="6PGDH_C"/>
</dbReference>
<dbReference type="GO" id="GO:0004616">
    <property type="term" value="F:phosphogluconate dehydrogenase (decarboxylating) activity"/>
    <property type="evidence" value="ECO:0007669"/>
    <property type="project" value="UniProtKB-EC"/>
</dbReference>
<dbReference type="InterPro" id="IPR013328">
    <property type="entry name" value="6PGD_dom2"/>
</dbReference>
<dbReference type="NCBIfam" id="NF006765">
    <property type="entry name" value="PRK09287.1"/>
    <property type="match status" value="1"/>
</dbReference>
<dbReference type="Pfam" id="PF00393">
    <property type="entry name" value="6PGD"/>
    <property type="match status" value="1"/>
</dbReference>
<keyword evidence="8 12" id="KW-0311">Gluconate utilization</keyword>
<dbReference type="SMART" id="SM01350">
    <property type="entry name" value="6PGD"/>
    <property type="match status" value="1"/>
</dbReference>
<evidence type="ECO:0000256" key="11">
    <source>
        <dbReference type="PIRNR" id="PIRNR000109"/>
    </source>
</evidence>
<dbReference type="SUPFAM" id="SSF48179">
    <property type="entry name" value="6-phosphogluconate dehydrogenase C-terminal domain-like"/>
    <property type="match status" value="1"/>
</dbReference>
<comment type="pathway">
    <text evidence="2 11 12">Carbohydrate degradation; pentose phosphate pathway; D-ribulose 5-phosphate from D-glucose 6-phosphate (oxidative stage): step 3/3.</text>
</comment>
<evidence type="ECO:0000256" key="4">
    <source>
        <dbReference type="ARBA" id="ARBA00011738"/>
    </source>
</evidence>
<evidence type="ECO:0000256" key="7">
    <source>
        <dbReference type="ARBA" id="ARBA00023002"/>
    </source>
</evidence>
<keyword evidence="9 11" id="KW-0570">Pentose shunt</keyword>
<dbReference type="EC" id="1.1.1.44" evidence="5 11"/>
<dbReference type="PRINTS" id="PR00076">
    <property type="entry name" value="6PGDHDRGNASE"/>
</dbReference>
<keyword evidence="15" id="KW-1185">Reference proteome</keyword>
<evidence type="ECO:0000259" key="13">
    <source>
        <dbReference type="SMART" id="SM01350"/>
    </source>
</evidence>
<dbReference type="InterPro" id="IPR006184">
    <property type="entry name" value="6PGdom_BS"/>
</dbReference>
<dbReference type="Gene3D" id="1.10.1040.10">
    <property type="entry name" value="N-(1-d-carboxylethyl)-l-norvaline Dehydrogenase, domain 2"/>
    <property type="match status" value="1"/>
</dbReference>
<evidence type="ECO:0000256" key="2">
    <source>
        <dbReference type="ARBA" id="ARBA00004874"/>
    </source>
</evidence>